<evidence type="ECO:0000259" key="10">
    <source>
        <dbReference type="PROSITE" id="PS51319"/>
    </source>
</evidence>
<protein>
    <submittedName>
        <fullName evidence="12">RNA polymerase II elongation factor, variant 2</fullName>
    </submittedName>
</protein>
<dbReference type="GO" id="GO:0001139">
    <property type="term" value="F:RNA polymerase II complex recruiting activity"/>
    <property type="evidence" value="ECO:0007669"/>
    <property type="project" value="TreeGrafter"/>
</dbReference>
<dbReference type="CDD" id="cd13749">
    <property type="entry name" value="Zn-ribbon_TFIIS"/>
    <property type="match status" value="1"/>
</dbReference>
<reference evidence="12 13" key="1">
    <citation type="submission" date="2019-05" db="EMBL/GenBank/DDBJ databases">
        <title>Emergence of the Ug99 lineage of the wheat stem rust pathogen through somatic hybridization.</title>
        <authorList>
            <person name="Li F."/>
            <person name="Upadhyaya N.M."/>
            <person name="Sperschneider J."/>
            <person name="Matny O."/>
            <person name="Nguyen-Phuc H."/>
            <person name="Mago R."/>
            <person name="Raley C."/>
            <person name="Miller M.E."/>
            <person name="Silverstein K.A.T."/>
            <person name="Henningsen E."/>
            <person name="Hirsch C.D."/>
            <person name="Visser B."/>
            <person name="Pretorius Z.A."/>
            <person name="Steffenson B.J."/>
            <person name="Schwessinger B."/>
            <person name="Dodds P.N."/>
            <person name="Figueroa M."/>
        </authorList>
    </citation>
    <scope>NUCLEOTIDE SEQUENCE [LARGE SCALE GENOMIC DNA]</scope>
    <source>
        <strain evidence="12">21-0</strain>
    </source>
</reference>
<keyword evidence="3 6" id="KW-0863">Zinc-finger</keyword>
<keyword evidence="5 7" id="KW-0539">Nucleus</keyword>
<dbReference type="GO" id="GO:0006362">
    <property type="term" value="P:transcription elongation by RNA polymerase I"/>
    <property type="evidence" value="ECO:0007669"/>
    <property type="project" value="TreeGrafter"/>
</dbReference>
<dbReference type="PROSITE" id="PS51133">
    <property type="entry name" value="ZF_TFIIS_2"/>
    <property type="match status" value="1"/>
</dbReference>
<dbReference type="InterPro" id="IPR035100">
    <property type="entry name" value="TF_IIS-typ"/>
</dbReference>
<evidence type="ECO:0000256" key="4">
    <source>
        <dbReference type="ARBA" id="ARBA00022833"/>
    </source>
</evidence>
<dbReference type="Gene3D" id="1.20.930.10">
    <property type="entry name" value="Conserved domain common to transcription factors TFIIS, elongin A, CRSP70"/>
    <property type="match status" value="1"/>
</dbReference>
<dbReference type="InterPro" id="IPR036575">
    <property type="entry name" value="TFIIS_cen_dom_sf"/>
</dbReference>
<feature type="domain" description="TFIIS N-terminal" evidence="10">
    <location>
        <begin position="12"/>
        <end position="89"/>
    </location>
</feature>
<dbReference type="GO" id="GO:0031564">
    <property type="term" value="P:transcription antitermination"/>
    <property type="evidence" value="ECO:0007669"/>
    <property type="project" value="TreeGrafter"/>
</dbReference>
<comment type="subcellular location">
    <subcellularLocation>
        <location evidence="1 7">Nucleus</location>
    </subcellularLocation>
</comment>
<keyword evidence="13" id="KW-1185">Reference proteome</keyword>
<feature type="compositionally biased region" description="Polar residues" evidence="8">
    <location>
        <begin position="175"/>
        <end position="198"/>
    </location>
</feature>
<dbReference type="GO" id="GO:0000977">
    <property type="term" value="F:RNA polymerase II transcription regulatory region sequence-specific DNA binding"/>
    <property type="evidence" value="ECO:0007669"/>
    <property type="project" value="TreeGrafter"/>
</dbReference>
<organism evidence="12 13">
    <name type="scientific">Puccinia graminis f. sp. tritici</name>
    <dbReference type="NCBI Taxonomy" id="56615"/>
    <lineage>
        <taxon>Eukaryota</taxon>
        <taxon>Fungi</taxon>
        <taxon>Dikarya</taxon>
        <taxon>Basidiomycota</taxon>
        <taxon>Pucciniomycotina</taxon>
        <taxon>Pucciniomycetes</taxon>
        <taxon>Pucciniales</taxon>
        <taxon>Pucciniaceae</taxon>
        <taxon>Puccinia</taxon>
    </lineage>
</organism>
<evidence type="ECO:0000256" key="8">
    <source>
        <dbReference type="SAM" id="MobiDB-lite"/>
    </source>
</evidence>
<dbReference type="Proteomes" id="UP000324748">
    <property type="component" value="Unassembled WGS sequence"/>
</dbReference>
<dbReference type="SUPFAM" id="SSF57783">
    <property type="entry name" value="Zinc beta-ribbon"/>
    <property type="match status" value="1"/>
</dbReference>
<dbReference type="Gene3D" id="1.10.472.30">
    <property type="entry name" value="Transcription elongation factor S-II, central domain"/>
    <property type="match status" value="1"/>
</dbReference>
<keyword evidence="12" id="KW-0648">Protein biosynthesis</keyword>
<dbReference type="InterPro" id="IPR003618">
    <property type="entry name" value="TFIIS_cen_dom"/>
</dbReference>
<dbReference type="Pfam" id="PF07500">
    <property type="entry name" value="TFIIS_M"/>
    <property type="match status" value="1"/>
</dbReference>
<dbReference type="OrthoDB" id="44867at2759"/>
<dbReference type="FunFam" id="1.10.472.30:FF:000003">
    <property type="entry name" value="Transcription elongation factor S-II"/>
    <property type="match status" value="1"/>
</dbReference>
<evidence type="ECO:0000256" key="7">
    <source>
        <dbReference type="PROSITE-ProRule" id="PRU00649"/>
    </source>
</evidence>
<evidence type="ECO:0000256" key="6">
    <source>
        <dbReference type="PROSITE-ProRule" id="PRU00472"/>
    </source>
</evidence>
<feature type="compositionally biased region" description="Low complexity" evidence="8">
    <location>
        <begin position="91"/>
        <end position="126"/>
    </location>
</feature>
<dbReference type="PROSITE" id="PS51319">
    <property type="entry name" value="TFIIS_N"/>
    <property type="match status" value="1"/>
</dbReference>
<feature type="region of interest" description="Disordered" evidence="8">
    <location>
        <begin position="84"/>
        <end position="215"/>
    </location>
</feature>
<dbReference type="Pfam" id="PF08711">
    <property type="entry name" value="Med26"/>
    <property type="match status" value="1"/>
</dbReference>
<dbReference type="InterPro" id="IPR001222">
    <property type="entry name" value="Znf_TFIIS"/>
</dbReference>
<dbReference type="GO" id="GO:0003746">
    <property type="term" value="F:translation elongation factor activity"/>
    <property type="evidence" value="ECO:0007669"/>
    <property type="project" value="UniProtKB-KW"/>
</dbReference>
<comment type="caution">
    <text evidence="12">The sequence shown here is derived from an EMBL/GenBank/DDBJ whole genome shotgun (WGS) entry which is preliminary data.</text>
</comment>
<dbReference type="GO" id="GO:0005634">
    <property type="term" value="C:nucleus"/>
    <property type="evidence" value="ECO:0007669"/>
    <property type="project" value="UniProtKB-SubCell"/>
</dbReference>
<dbReference type="GO" id="GO:0008270">
    <property type="term" value="F:zinc ion binding"/>
    <property type="evidence" value="ECO:0007669"/>
    <property type="project" value="UniProtKB-KW"/>
</dbReference>
<evidence type="ECO:0000256" key="1">
    <source>
        <dbReference type="ARBA" id="ARBA00004123"/>
    </source>
</evidence>
<dbReference type="GO" id="GO:0006368">
    <property type="term" value="P:transcription elongation by RNA polymerase II"/>
    <property type="evidence" value="ECO:0007669"/>
    <property type="project" value="TreeGrafter"/>
</dbReference>
<dbReference type="GO" id="GO:0031440">
    <property type="term" value="P:regulation of mRNA 3'-end processing"/>
    <property type="evidence" value="ECO:0007669"/>
    <property type="project" value="TreeGrafter"/>
</dbReference>
<dbReference type="FunFam" id="2.20.25.10:FF:000001">
    <property type="entry name" value="Probable Transcription elongation factor S-II"/>
    <property type="match status" value="1"/>
</dbReference>
<evidence type="ECO:0000256" key="3">
    <source>
        <dbReference type="ARBA" id="ARBA00022771"/>
    </source>
</evidence>
<name>A0A5B0MB98_PUCGR</name>
<accession>A0A5B0MB98</accession>
<feature type="compositionally biased region" description="Low complexity" evidence="8">
    <location>
        <begin position="135"/>
        <end position="173"/>
    </location>
</feature>
<dbReference type="PANTHER" id="PTHR11477">
    <property type="entry name" value="TRANSCRIPTION FACTOR S-II ZINC FINGER DOMAIN-CONTAINING PROTEIN"/>
    <property type="match status" value="1"/>
</dbReference>
<dbReference type="AlphaFoldDB" id="A0A5B0MB98"/>
<dbReference type="PROSITE" id="PS00466">
    <property type="entry name" value="ZF_TFIIS_1"/>
    <property type="match status" value="1"/>
</dbReference>
<evidence type="ECO:0000256" key="2">
    <source>
        <dbReference type="ARBA" id="ARBA00022723"/>
    </source>
</evidence>
<evidence type="ECO:0000313" key="12">
    <source>
        <dbReference type="EMBL" id="KAA1074407.1"/>
    </source>
</evidence>
<gene>
    <name evidence="12" type="primary">DST1_1</name>
    <name evidence="12" type="ORF">PGT21_004200</name>
</gene>
<dbReference type="PROSITE" id="PS51321">
    <property type="entry name" value="TFIIS_CENTRAL"/>
    <property type="match status" value="1"/>
</dbReference>
<feature type="domain" description="TFIIS central" evidence="11">
    <location>
        <begin position="225"/>
        <end position="337"/>
    </location>
</feature>
<keyword evidence="2" id="KW-0479">Metal-binding</keyword>
<dbReference type="PANTHER" id="PTHR11477:SF0">
    <property type="entry name" value="IP08861P-RELATED"/>
    <property type="match status" value="1"/>
</dbReference>
<evidence type="ECO:0000259" key="9">
    <source>
        <dbReference type="PROSITE" id="PS51133"/>
    </source>
</evidence>
<dbReference type="SUPFAM" id="SSF46942">
    <property type="entry name" value="Elongation factor TFIIS domain 2"/>
    <property type="match status" value="1"/>
</dbReference>
<sequence length="419" mass="46228">MTTSHPNRSHLEIANSLKKQLVTSLTASNEKEIKECLERIKKEVHPSEELIRATKIGITVGKQRQNSNPEIAKIAKSIINQWKSHMKKEPTPSQSSSSKNGTTTSASSNSNNNPKSPSLSSSQHSNMKSPRPDQAAKLTTLSTTTSPEKPTATTTTTTTTATTSATNSNNPATGPSATTVGSSQPKSTPQFSPNSNGTKIKRNGPRSSKTEDPSLNFELYKDEKVRNGSLKAVFDALIFDSDAPADLIYERAKAIETEVNKTHDSNGYKIKMRSLIFNLRDKNNPGLRESVVSGEISAGRLCVMGPQDMASEERKAQDRKLAEENLFKARGAGPQQAETDAFRCARCGQRKCTYYQMQTRSADEPMTTFVTCVNCNCRWKVSFFGFLVSHLFKSSFFTIGFCFVLKHFFLSPYHQIIFA</sequence>
<dbReference type="InterPro" id="IPR017923">
    <property type="entry name" value="TFIIS_N"/>
</dbReference>
<keyword evidence="4" id="KW-0862">Zinc</keyword>
<dbReference type="InterPro" id="IPR035441">
    <property type="entry name" value="TFIIS/LEDGF_dom_sf"/>
</dbReference>
<evidence type="ECO:0000259" key="11">
    <source>
        <dbReference type="PROSITE" id="PS51321"/>
    </source>
</evidence>
<dbReference type="SMART" id="SM00510">
    <property type="entry name" value="TFS2M"/>
    <property type="match status" value="1"/>
</dbReference>
<dbReference type="PIRSF" id="PIRSF006704">
    <property type="entry name" value="TF_IIS"/>
    <property type="match status" value="1"/>
</dbReference>
<dbReference type="SMART" id="SM00440">
    <property type="entry name" value="ZnF_C2C2"/>
    <property type="match status" value="1"/>
</dbReference>
<evidence type="ECO:0000256" key="5">
    <source>
        <dbReference type="ARBA" id="ARBA00023242"/>
    </source>
</evidence>
<feature type="domain" description="TFIIS-type" evidence="9">
    <location>
        <begin position="340"/>
        <end position="380"/>
    </location>
</feature>
<dbReference type="Pfam" id="PF01096">
    <property type="entry name" value="Zn_ribbon_TFIIS"/>
    <property type="match status" value="1"/>
</dbReference>
<dbReference type="SUPFAM" id="SSF47676">
    <property type="entry name" value="Conserved domain common to transcription factors TFIIS, elongin A, CRSP70"/>
    <property type="match status" value="1"/>
</dbReference>
<evidence type="ECO:0000313" key="13">
    <source>
        <dbReference type="Proteomes" id="UP000324748"/>
    </source>
</evidence>
<dbReference type="EMBL" id="VSWC01000157">
    <property type="protein sequence ID" value="KAA1074407.1"/>
    <property type="molecule type" value="Genomic_DNA"/>
</dbReference>
<keyword evidence="12" id="KW-0251">Elongation factor</keyword>
<dbReference type="Gene3D" id="2.20.25.10">
    <property type="match status" value="1"/>
</dbReference>
<proteinExistence type="predicted"/>